<feature type="active site" description="Proton acceptor; specific for (S)-substrate epimerization" evidence="5">
    <location>
        <position position="266"/>
    </location>
</feature>
<dbReference type="InterPro" id="IPR029065">
    <property type="entry name" value="Enolase_C-like"/>
</dbReference>
<dbReference type="CDD" id="cd03319">
    <property type="entry name" value="L-Ala-DL-Glu_epimerase"/>
    <property type="match status" value="1"/>
</dbReference>
<evidence type="ECO:0000313" key="10">
    <source>
        <dbReference type="EMBL" id="KYH33273.1"/>
    </source>
</evidence>
<comment type="similarity">
    <text evidence="1 8">Belongs to the mandelate racemase/muconate lactonizing enzyme family.</text>
</comment>
<dbReference type="Pfam" id="PF02746">
    <property type="entry name" value="MR_MLE_N"/>
    <property type="match status" value="1"/>
</dbReference>
<keyword evidence="3 7" id="KW-0460">Magnesium</keyword>
<comment type="caution">
    <text evidence="10">The sequence shown here is derived from an EMBL/GenBank/DDBJ whole genome shotgun (WGS) entry which is preliminary data.</text>
</comment>
<dbReference type="SFLD" id="SFLDS00001">
    <property type="entry name" value="Enolase"/>
    <property type="match status" value="1"/>
</dbReference>
<dbReference type="RefSeq" id="WP_066826604.1">
    <property type="nucleotide sequence ID" value="NZ_LTBA01000034.1"/>
</dbReference>
<evidence type="ECO:0000256" key="6">
    <source>
        <dbReference type="PIRSR" id="PIRSR634603-2"/>
    </source>
</evidence>
<keyword evidence="11" id="KW-1185">Reference proteome</keyword>
<sequence>MIINDIKIGKIDLPLIKTYRKARRIIDTPEEIVIKVVADTGEIGIGSAAATASITGDIECSIINAIKYIKPQLIGKDIDNLEGLMKIIDNSIVNNSSAKAALDMAIYDLFGKKYGIALYKLFGGYKTNLITDLTIYYGTVEEMVTKSLEAIMQGYTHLKIKASSDIEASLERIIAIKKAVRKGIKIRIDANQSWRPKEAVKTIRKLEDMGLDIEFVEQPVKAWDLEGLKYVTDNVETNILADESVFGPPEAFKIIKDRSADLINIKLMKCGGFHNAIKICNMAETMGIKCMMGCMLESKIGITAAASLAVAKVNMTKADLDTMILFKEDSIVGGAIVDGNQITVVDEPGLGIKEIKGWQETL</sequence>
<dbReference type="EMBL" id="LTBA01000034">
    <property type="protein sequence ID" value="KYH33273.1"/>
    <property type="molecule type" value="Genomic_DNA"/>
</dbReference>
<dbReference type="AlphaFoldDB" id="A0A151B0G5"/>
<feature type="binding site" evidence="7">
    <location>
        <position position="242"/>
    </location>
    <ligand>
        <name>Mg(2+)</name>
        <dbReference type="ChEBI" id="CHEBI:18420"/>
    </ligand>
</feature>
<dbReference type="SUPFAM" id="SSF54826">
    <property type="entry name" value="Enolase N-terminal domain-like"/>
    <property type="match status" value="1"/>
</dbReference>
<name>A0A151B0G5_9CLOT</name>
<dbReference type="GO" id="GO:0000287">
    <property type="term" value="F:magnesium ion binding"/>
    <property type="evidence" value="ECO:0007669"/>
    <property type="project" value="UniProtKB-ARBA"/>
</dbReference>
<gene>
    <name evidence="10" type="ORF">CLTEP_21660</name>
</gene>
<dbReference type="SFLD" id="SFLDG00180">
    <property type="entry name" value="muconate_cycloisomerase"/>
    <property type="match status" value="1"/>
</dbReference>
<dbReference type="PANTHER" id="PTHR48073">
    <property type="entry name" value="O-SUCCINYLBENZOATE SYNTHASE-RELATED"/>
    <property type="match status" value="1"/>
</dbReference>
<keyword evidence="2 7" id="KW-0479">Metal-binding</keyword>
<dbReference type="SFLD" id="SFLDF00009">
    <property type="entry name" value="o-succinylbenzoate_synthase"/>
    <property type="match status" value="1"/>
</dbReference>
<evidence type="ECO:0000256" key="3">
    <source>
        <dbReference type="ARBA" id="ARBA00022842"/>
    </source>
</evidence>
<evidence type="ECO:0000256" key="2">
    <source>
        <dbReference type="ARBA" id="ARBA00022723"/>
    </source>
</evidence>
<proteinExistence type="inferred from homology"/>
<feature type="domain" description="Mandelate racemase/muconate lactonizing enzyme C-terminal" evidence="9">
    <location>
        <begin position="140"/>
        <end position="238"/>
    </location>
</feature>
<evidence type="ECO:0000256" key="7">
    <source>
        <dbReference type="PIRSR" id="PIRSR634603-3"/>
    </source>
</evidence>
<dbReference type="SMART" id="SM00922">
    <property type="entry name" value="MR_MLE"/>
    <property type="match status" value="1"/>
</dbReference>
<organism evidence="10 11">
    <name type="scientific">Clostridium tepidiprofundi DSM 19306</name>
    <dbReference type="NCBI Taxonomy" id="1121338"/>
    <lineage>
        <taxon>Bacteria</taxon>
        <taxon>Bacillati</taxon>
        <taxon>Bacillota</taxon>
        <taxon>Clostridia</taxon>
        <taxon>Eubacteriales</taxon>
        <taxon>Clostridiaceae</taxon>
        <taxon>Clostridium</taxon>
    </lineage>
</organism>
<dbReference type="InterPro" id="IPR029017">
    <property type="entry name" value="Enolase-like_N"/>
</dbReference>
<feature type="binding site" evidence="6">
    <location>
        <position position="24"/>
    </location>
    <ligand>
        <name>substrate</name>
    </ligand>
</feature>
<feature type="binding site" evidence="6">
    <location>
        <position position="319"/>
    </location>
    <ligand>
        <name>substrate</name>
    </ligand>
</feature>
<dbReference type="Gene3D" id="3.20.20.120">
    <property type="entry name" value="Enolase-like C-terminal domain"/>
    <property type="match status" value="1"/>
</dbReference>
<dbReference type="InterPro" id="IPR013342">
    <property type="entry name" value="Mandelate_racemase_C"/>
</dbReference>
<dbReference type="Gene3D" id="3.30.390.10">
    <property type="entry name" value="Enolase-like, N-terminal domain"/>
    <property type="match status" value="1"/>
</dbReference>
<feature type="binding site" evidence="6">
    <location>
        <position position="134"/>
    </location>
    <ligand>
        <name>substrate</name>
    </ligand>
</feature>
<dbReference type="InterPro" id="IPR013341">
    <property type="entry name" value="Mandelate_racemase_N_dom"/>
</dbReference>
<dbReference type="SUPFAM" id="SSF51604">
    <property type="entry name" value="Enolase C-terminal domain-like"/>
    <property type="match status" value="1"/>
</dbReference>
<dbReference type="OrthoDB" id="9775391at2"/>
<dbReference type="GO" id="GO:0006518">
    <property type="term" value="P:peptide metabolic process"/>
    <property type="evidence" value="ECO:0007669"/>
    <property type="project" value="UniProtKB-ARBA"/>
</dbReference>
<dbReference type="InterPro" id="IPR034603">
    <property type="entry name" value="Dipeptide_epimerase"/>
</dbReference>
<feature type="binding site" evidence="6">
    <location>
        <position position="321"/>
    </location>
    <ligand>
        <name>substrate</name>
    </ligand>
</feature>
<evidence type="ECO:0000256" key="1">
    <source>
        <dbReference type="ARBA" id="ARBA00008031"/>
    </source>
</evidence>
<dbReference type="Proteomes" id="UP000075531">
    <property type="component" value="Unassembled WGS sequence"/>
</dbReference>
<dbReference type="GO" id="GO:0016855">
    <property type="term" value="F:racemase and epimerase activity, acting on amino acids and derivatives"/>
    <property type="evidence" value="ECO:0007669"/>
    <property type="project" value="UniProtKB-UniRule"/>
</dbReference>
<feature type="binding site" evidence="6">
    <location>
        <position position="296"/>
    </location>
    <ligand>
        <name>substrate</name>
    </ligand>
</feature>
<dbReference type="InterPro" id="IPR036849">
    <property type="entry name" value="Enolase-like_C_sf"/>
</dbReference>
<evidence type="ECO:0000256" key="8">
    <source>
        <dbReference type="RuleBase" id="RU366006"/>
    </source>
</evidence>
<dbReference type="PATRIC" id="fig|1121338.3.peg.2256"/>
<dbReference type="FunFam" id="3.30.390.10:FF:000009">
    <property type="entry name" value="Hydrophobic dipeptide epimerase"/>
    <property type="match status" value="1"/>
</dbReference>
<feature type="binding site" evidence="6">
    <location>
        <position position="294"/>
    </location>
    <ligand>
        <name>substrate</name>
    </ligand>
</feature>
<feature type="binding site" evidence="7">
    <location>
        <position position="189"/>
    </location>
    <ligand>
        <name>Mg(2+)</name>
        <dbReference type="ChEBI" id="CHEBI:18420"/>
    </ligand>
</feature>
<accession>A0A151B0G5</accession>
<evidence type="ECO:0000256" key="5">
    <source>
        <dbReference type="PIRSR" id="PIRSR634603-1"/>
    </source>
</evidence>
<evidence type="ECO:0000259" key="9">
    <source>
        <dbReference type="SMART" id="SM00922"/>
    </source>
</evidence>
<dbReference type="PANTHER" id="PTHR48073:SF2">
    <property type="entry name" value="O-SUCCINYLBENZOATE SYNTHASE"/>
    <property type="match status" value="1"/>
</dbReference>
<reference evidence="10 11" key="1">
    <citation type="submission" date="2016-02" db="EMBL/GenBank/DDBJ databases">
        <title>Genome sequence of Clostridium tepidiprofundi DSM 19306.</title>
        <authorList>
            <person name="Poehlein A."/>
            <person name="Daniel R."/>
        </authorList>
    </citation>
    <scope>NUCLEOTIDE SEQUENCE [LARGE SCALE GENOMIC DNA]</scope>
    <source>
        <strain evidence="10 11">DSM 19306</strain>
    </source>
</reference>
<feature type="active site" description="Proton acceptor; specific for (R)-substrate epimerization" evidence="5">
    <location>
        <position position="161"/>
    </location>
</feature>
<keyword evidence="4 8" id="KW-0413">Isomerase</keyword>
<dbReference type="Pfam" id="PF13378">
    <property type="entry name" value="MR_MLE_C"/>
    <property type="match status" value="1"/>
</dbReference>
<feature type="binding site" evidence="6">
    <location>
        <position position="159"/>
    </location>
    <ligand>
        <name>substrate</name>
    </ligand>
</feature>
<dbReference type="EC" id="5.1.1.-" evidence="8"/>
<protein>
    <recommendedName>
        <fullName evidence="8">Dipeptide epimerase</fullName>
        <ecNumber evidence="8">5.1.1.-</ecNumber>
    </recommendedName>
</protein>
<dbReference type="STRING" id="1121338.CLTEP_21660"/>
<feature type="binding site" evidence="7">
    <location>
        <position position="217"/>
    </location>
    <ligand>
        <name>Mg(2+)</name>
        <dbReference type="ChEBI" id="CHEBI:18420"/>
    </ligand>
</feature>
<evidence type="ECO:0000256" key="4">
    <source>
        <dbReference type="ARBA" id="ARBA00023235"/>
    </source>
</evidence>
<comment type="cofactor">
    <cofactor evidence="7 8">
        <name>Mg(2+)</name>
        <dbReference type="ChEBI" id="CHEBI:18420"/>
    </cofactor>
    <text evidence="7 8">Binds 1 Mg(2+) ion per subunit.</text>
</comment>
<evidence type="ECO:0000313" key="11">
    <source>
        <dbReference type="Proteomes" id="UP000075531"/>
    </source>
</evidence>